<feature type="domain" description="Zinc finger Mcm10/DnaG-type" evidence="9">
    <location>
        <begin position="218"/>
        <end position="260"/>
    </location>
</feature>
<dbReference type="Gene3D" id="2.40.50.140">
    <property type="entry name" value="Nucleic acid-binding proteins"/>
    <property type="match status" value="1"/>
</dbReference>
<evidence type="ECO:0000256" key="7">
    <source>
        <dbReference type="ARBA" id="ARBA00023242"/>
    </source>
</evidence>
<sequence>MANEEDDLDLLLSLHDRVLETPTGTPPGTPPHTSDFLSDDESPKRVGSADMSIFKNAVKDCLDYDHIPAEKSGKTNRQKASNDVTVEKFSGLRMSRNQLIAPAELGDRFSDIRFVRLSTIKNLLVGDTLSGCWVTVGVLTEKGSPKTSSTGKAYCIWKLSCLDENTVSVFLFGDAYKRNCKELAGTVFALFNSTVRKDAVGVGFSLSVYQPSQMLKMGTSDDYGVCKGKKKDGMACTTVINRRRGIYCRYHKSKTSEKYSTTTRIELKGGNLRTAFRDHHLKAEGVYMVDPQAGRVNFKKAAPPVKLLSVEGLKKALSNADKVTTNAHSQGKRFLAEITGKLCNNTANKESTKQNQQRISSEKTSILKSSTKKLDSEVVNQQPDPKRKKVEPAQAGITTKSIEKMIELDYVSSDEETELFFTL</sequence>
<dbReference type="GeneID" id="111015538"/>
<dbReference type="AlphaFoldDB" id="A0A6J1CWW6"/>
<keyword evidence="3" id="KW-0235">DNA replication</keyword>
<dbReference type="RefSeq" id="XP_022146295.1">
    <property type="nucleotide sequence ID" value="XM_022290603.1"/>
</dbReference>
<evidence type="ECO:0000256" key="3">
    <source>
        <dbReference type="ARBA" id="ARBA00022705"/>
    </source>
</evidence>
<keyword evidence="11" id="KW-1185">Reference proteome</keyword>
<dbReference type="GO" id="GO:0003697">
    <property type="term" value="F:single-stranded DNA binding"/>
    <property type="evidence" value="ECO:0007669"/>
    <property type="project" value="InterPro"/>
</dbReference>
<evidence type="ECO:0000256" key="1">
    <source>
        <dbReference type="ARBA" id="ARBA00004123"/>
    </source>
</evidence>
<dbReference type="KEGG" id="mcha:111015538"/>
<feature type="region of interest" description="Disordered" evidence="8">
    <location>
        <begin position="17"/>
        <end position="44"/>
    </location>
</feature>
<feature type="compositionally biased region" description="Polar residues" evidence="8">
    <location>
        <begin position="349"/>
        <end position="358"/>
    </location>
</feature>
<dbReference type="InterPro" id="IPR012340">
    <property type="entry name" value="NA-bd_OB-fold"/>
</dbReference>
<evidence type="ECO:0000256" key="2">
    <source>
        <dbReference type="ARBA" id="ARBA00009679"/>
    </source>
</evidence>
<dbReference type="InterPro" id="IPR055065">
    <property type="entry name" value="OB_MCM10"/>
</dbReference>
<evidence type="ECO:0000256" key="6">
    <source>
        <dbReference type="ARBA" id="ARBA00022833"/>
    </source>
</evidence>
<dbReference type="Pfam" id="PF09329">
    <property type="entry name" value="zf-primase"/>
    <property type="match status" value="1"/>
</dbReference>
<feature type="region of interest" description="Disordered" evidence="8">
    <location>
        <begin position="349"/>
        <end position="395"/>
    </location>
</feature>
<name>A0A6J1CWW6_MOMCH</name>
<evidence type="ECO:0000256" key="5">
    <source>
        <dbReference type="ARBA" id="ARBA00022771"/>
    </source>
</evidence>
<evidence type="ECO:0000313" key="11">
    <source>
        <dbReference type="Proteomes" id="UP000504603"/>
    </source>
</evidence>
<keyword evidence="7" id="KW-0539">Nucleus</keyword>
<accession>A0A6J1CWW6</accession>
<dbReference type="InterPro" id="IPR040184">
    <property type="entry name" value="Mcm10"/>
</dbReference>
<feature type="domain" description="MCM10 OB-fold" evidence="10">
    <location>
        <begin position="88"/>
        <end position="215"/>
    </location>
</feature>
<proteinExistence type="inferred from homology"/>
<evidence type="ECO:0000256" key="4">
    <source>
        <dbReference type="ARBA" id="ARBA00022723"/>
    </source>
</evidence>
<protein>
    <submittedName>
        <fullName evidence="12">Protein MCM10 homolog isoform X1</fullName>
    </submittedName>
</protein>
<evidence type="ECO:0000259" key="9">
    <source>
        <dbReference type="Pfam" id="PF09329"/>
    </source>
</evidence>
<dbReference type="FunFam" id="2.40.50.140:FF:000174">
    <property type="entry name" value="DNA replication licensing factor mcm10"/>
    <property type="match status" value="1"/>
</dbReference>
<comment type="subcellular location">
    <subcellularLocation>
        <location evidence="1">Nucleus</location>
    </subcellularLocation>
</comment>
<dbReference type="PANTHER" id="PTHR13454:SF11">
    <property type="entry name" value="PROTEIN MCM10 HOMOLOG"/>
    <property type="match status" value="1"/>
</dbReference>
<dbReference type="InterPro" id="IPR015408">
    <property type="entry name" value="Znf_Mcm10/DnaG"/>
</dbReference>
<gene>
    <name evidence="12" type="primary">LOC111015538</name>
</gene>
<dbReference type="PANTHER" id="PTHR13454">
    <property type="entry name" value="PROTEIN MCM10 HOMOLOG"/>
    <property type="match status" value="1"/>
</dbReference>
<evidence type="ECO:0000259" key="10">
    <source>
        <dbReference type="Pfam" id="PF22379"/>
    </source>
</evidence>
<reference evidence="12" key="1">
    <citation type="submission" date="2025-08" db="UniProtKB">
        <authorList>
            <consortium name="RefSeq"/>
        </authorList>
    </citation>
    <scope>IDENTIFICATION</scope>
    <source>
        <strain evidence="12">OHB3-1</strain>
    </source>
</reference>
<dbReference type="GO" id="GO:0006270">
    <property type="term" value="P:DNA replication initiation"/>
    <property type="evidence" value="ECO:0007669"/>
    <property type="project" value="InterPro"/>
</dbReference>
<comment type="similarity">
    <text evidence="2">Belongs to the MCM10 family.</text>
</comment>
<keyword evidence="5" id="KW-0863">Zinc-finger</keyword>
<keyword evidence="4" id="KW-0479">Metal-binding</keyword>
<dbReference type="GO" id="GO:0003688">
    <property type="term" value="F:DNA replication origin binding"/>
    <property type="evidence" value="ECO:0007669"/>
    <property type="project" value="TreeGrafter"/>
</dbReference>
<dbReference type="Pfam" id="PF22379">
    <property type="entry name" value="OB_MCM10"/>
    <property type="match status" value="1"/>
</dbReference>
<dbReference type="GO" id="GO:0043596">
    <property type="term" value="C:nuclear replication fork"/>
    <property type="evidence" value="ECO:0007669"/>
    <property type="project" value="TreeGrafter"/>
</dbReference>
<dbReference type="GO" id="GO:0008270">
    <property type="term" value="F:zinc ion binding"/>
    <property type="evidence" value="ECO:0007669"/>
    <property type="project" value="UniProtKB-KW"/>
</dbReference>
<dbReference type="Proteomes" id="UP000504603">
    <property type="component" value="Unplaced"/>
</dbReference>
<evidence type="ECO:0000256" key="8">
    <source>
        <dbReference type="SAM" id="MobiDB-lite"/>
    </source>
</evidence>
<evidence type="ECO:0000313" key="12">
    <source>
        <dbReference type="RefSeq" id="XP_022146295.1"/>
    </source>
</evidence>
<organism evidence="11 12">
    <name type="scientific">Momordica charantia</name>
    <name type="common">Bitter gourd</name>
    <name type="synonym">Balsam pear</name>
    <dbReference type="NCBI Taxonomy" id="3673"/>
    <lineage>
        <taxon>Eukaryota</taxon>
        <taxon>Viridiplantae</taxon>
        <taxon>Streptophyta</taxon>
        <taxon>Embryophyta</taxon>
        <taxon>Tracheophyta</taxon>
        <taxon>Spermatophyta</taxon>
        <taxon>Magnoliopsida</taxon>
        <taxon>eudicotyledons</taxon>
        <taxon>Gunneridae</taxon>
        <taxon>Pentapetalae</taxon>
        <taxon>rosids</taxon>
        <taxon>fabids</taxon>
        <taxon>Cucurbitales</taxon>
        <taxon>Cucurbitaceae</taxon>
        <taxon>Momordiceae</taxon>
        <taxon>Momordica</taxon>
    </lineage>
</organism>
<keyword evidence="6" id="KW-0862">Zinc</keyword>
<dbReference type="OrthoDB" id="273123at2759"/>